<feature type="signal peptide" evidence="9">
    <location>
        <begin position="1"/>
        <end position="16"/>
    </location>
</feature>
<keyword evidence="2" id="KW-0964">Secreted</keyword>
<dbReference type="PANTHER" id="PTHR47221:SF5">
    <property type="entry name" value="FIBRINOGEN C-TERMINAL DOMAIN-CONTAINING PROTEIN"/>
    <property type="match status" value="1"/>
</dbReference>
<evidence type="ECO:0000256" key="4">
    <source>
        <dbReference type="ARBA" id="ARBA00022729"/>
    </source>
</evidence>
<dbReference type="Pfam" id="PF25443">
    <property type="entry name" value="ANG-1"/>
    <property type="match status" value="1"/>
</dbReference>
<evidence type="ECO:0000256" key="9">
    <source>
        <dbReference type="SAM" id="SignalP"/>
    </source>
</evidence>
<dbReference type="GO" id="GO:0005201">
    <property type="term" value="F:extracellular matrix structural constituent"/>
    <property type="evidence" value="ECO:0007669"/>
    <property type="project" value="TreeGrafter"/>
</dbReference>
<evidence type="ECO:0000256" key="8">
    <source>
        <dbReference type="SAM" id="Coils"/>
    </source>
</evidence>
<dbReference type="FunFam" id="3.90.215.10:FF:000001">
    <property type="entry name" value="Tenascin isoform 1"/>
    <property type="match status" value="1"/>
</dbReference>
<accession>A0A8C2NL54</accession>
<dbReference type="GO" id="GO:0001525">
    <property type="term" value="P:angiogenesis"/>
    <property type="evidence" value="ECO:0007669"/>
    <property type="project" value="UniProtKB-KW"/>
</dbReference>
<organism evidence="11">
    <name type="scientific">Capra hircus</name>
    <name type="common">Goat</name>
    <dbReference type="NCBI Taxonomy" id="9925"/>
    <lineage>
        <taxon>Eukaryota</taxon>
        <taxon>Metazoa</taxon>
        <taxon>Chordata</taxon>
        <taxon>Craniata</taxon>
        <taxon>Vertebrata</taxon>
        <taxon>Euteleostomi</taxon>
        <taxon>Mammalia</taxon>
        <taxon>Eutheria</taxon>
        <taxon>Laurasiatheria</taxon>
        <taxon>Artiodactyla</taxon>
        <taxon>Ruminantia</taxon>
        <taxon>Pecora</taxon>
        <taxon>Bovidae</taxon>
        <taxon>Caprinae</taxon>
        <taxon>Capra</taxon>
    </lineage>
</organism>
<dbReference type="Gene3D" id="3.90.215.10">
    <property type="entry name" value="Gamma Fibrinogen, chain A, domain 1"/>
    <property type="match status" value="1"/>
</dbReference>
<feature type="domain" description="Fibrinogen C-terminal" evidence="10">
    <location>
        <begin position="271"/>
        <end position="480"/>
    </location>
</feature>
<evidence type="ECO:0000256" key="1">
    <source>
        <dbReference type="ARBA" id="ARBA00004613"/>
    </source>
</evidence>
<evidence type="ECO:0000313" key="11">
    <source>
        <dbReference type="Ensembl" id="ENSCHIP00010006678.1"/>
    </source>
</evidence>
<feature type="coiled-coil region" evidence="8">
    <location>
        <begin position="182"/>
        <end position="248"/>
    </location>
</feature>
<dbReference type="GO" id="GO:0070527">
    <property type="term" value="P:platelet aggregation"/>
    <property type="evidence" value="ECO:0007669"/>
    <property type="project" value="TreeGrafter"/>
</dbReference>
<keyword evidence="6" id="KW-1015">Disulfide bond</keyword>
<dbReference type="GO" id="GO:0030674">
    <property type="term" value="F:protein-macromolecule adaptor activity"/>
    <property type="evidence" value="ECO:0007669"/>
    <property type="project" value="TreeGrafter"/>
</dbReference>
<dbReference type="InterPro" id="IPR057439">
    <property type="entry name" value="ANG-1/2/4"/>
</dbReference>
<dbReference type="InterPro" id="IPR002181">
    <property type="entry name" value="Fibrinogen_a/b/g_C_dom"/>
</dbReference>
<gene>
    <name evidence="11" type="primary">ANGPT4</name>
</gene>
<dbReference type="GO" id="GO:0034116">
    <property type="term" value="P:positive regulation of heterotypic cell-cell adhesion"/>
    <property type="evidence" value="ECO:0007669"/>
    <property type="project" value="TreeGrafter"/>
</dbReference>
<dbReference type="InterPro" id="IPR036056">
    <property type="entry name" value="Fibrinogen-like_C"/>
</dbReference>
<keyword evidence="5 8" id="KW-0175">Coiled coil</keyword>
<dbReference type="AlphaFoldDB" id="A0A8C2NL54"/>
<sequence>MLLGGLLLIVASTTVAQRRGQEATGRRRAHRVQHGQCSYTFVLPEPEPCPPEPEAFGASNSLQRDSPAAALNLGDWPSQRMRQLEKMLENNTQWLQKLERYIQMNLRLELAQAQQHMVQNQTATMLELGTSLLTQTTAQTRKLTDVEAQVLNQTSRMEIQLLETSLSTNKLEKQLLLQGHELHRLQGHNSALETRVQALETQQQAELASLRGEKERLRRLLGRQSGALAGLERTLRAASSNSSLLQRQQHQLLQSVQRLVRVMAQGPASMRAAEQVFQDCAEIQRFGANVTEPRKVFCDMEVSGGGWTLIQRRENGSVNFQRNWKDYKQGFGNPAGEHWLGNEVVHQLTSRATYSLRVELQDWEGNEAYAQYEHFQLGSEGQLYRLSLSGYSGSAGRQSSLVLQGTNFSTRDADNDNCLCKCAQMLSGGWWFDACGLSNLNGIYYPARHHVRKLNGIRWHYFQGPSYSLRATRMMMRPSGI</sequence>
<evidence type="ECO:0000256" key="5">
    <source>
        <dbReference type="ARBA" id="ARBA00023054"/>
    </source>
</evidence>
<dbReference type="CDD" id="cd00087">
    <property type="entry name" value="FReD"/>
    <property type="match status" value="1"/>
</dbReference>
<dbReference type="GO" id="GO:0042730">
    <property type="term" value="P:fibrinolysis"/>
    <property type="evidence" value="ECO:0007669"/>
    <property type="project" value="TreeGrafter"/>
</dbReference>
<dbReference type="SUPFAM" id="SSF56496">
    <property type="entry name" value="Fibrinogen C-terminal domain-like"/>
    <property type="match status" value="1"/>
</dbReference>
<dbReference type="Pfam" id="PF00147">
    <property type="entry name" value="Fibrinogen_C"/>
    <property type="match status" value="1"/>
</dbReference>
<evidence type="ECO:0000256" key="2">
    <source>
        <dbReference type="ARBA" id="ARBA00022525"/>
    </source>
</evidence>
<evidence type="ECO:0000256" key="6">
    <source>
        <dbReference type="ARBA" id="ARBA00023157"/>
    </source>
</evidence>
<keyword evidence="4 9" id="KW-0732">Signal</keyword>
<dbReference type="GO" id="GO:0072377">
    <property type="term" value="P:blood coagulation, common pathway"/>
    <property type="evidence" value="ECO:0007669"/>
    <property type="project" value="TreeGrafter"/>
</dbReference>
<dbReference type="Ensembl" id="ENSCHIT00010009299.1">
    <property type="protein sequence ID" value="ENSCHIP00010006678.1"/>
    <property type="gene ID" value="ENSCHIG00010004790.1"/>
</dbReference>
<keyword evidence="3" id="KW-0037">Angiogenesis</keyword>
<reference evidence="11" key="1">
    <citation type="submission" date="2019-03" db="EMBL/GenBank/DDBJ databases">
        <title>Genome sequencing and reference-guided assembly of Black Bengal Goat (Capra hircus).</title>
        <authorList>
            <person name="Siddiki A.Z."/>
            <person name="Baten A."/>
            <person name="Billah M."/>
            <person name="Alam M.A.U."/>
            <person name="Shawrob K.S.M."/>
            <person name="Saha S."/>
            <person name="Chowdhury M."/>
            <person name="Rahman A.H."/>
            <person name="Stear M."/>
            <person name="Miah G."/>
            <person name="Das G.B."/>
            <person name="Hossain M.M."/>
            <person name="Kumkum M."/>
            <person name="Islam M.S."/>
            <person name="Mollah A.M."/>
            <person name="Ahsan A."/>
            <person name="Tusar F."/>
            <person name="Khan M.K.I."/>
        </authorList>
    </citation>
    <scope>NUCLEOTIDE SEQUENCE [LARGE SCALE GENOMIC DNA]</scope>
</reference>
<name>A0A8C2NL54_CAPHI</name>
<dbReference type="PANTHER" id="PTHR47221">
    <property type="entry name" value="FIBRINOGEN ALPHA CHAIN"/>
    <property type="match status" value="1"/>
</dbReference>
<evidence type="ECO:0000256" key="3">
    <source>
        <dbReference type="ARBA" id="ARBA00022657"/>
    </source>
</evidence>
<reference evidence="11" key="2">
    <citation type="submission" date="2025-08" db="UniProtKB">
        <authorList>
            <consortium name="Ensembl"/>
        </authorList>
    </citation>
    <scope>IDENTIFICATION</scope>
</reference>
<protein>
    <submittedName>
        <fullName evidence="11">Angiopoietin 4</fullName>
    </submittedName>
</protein>
<dbReference type="SMART" id="SM00186">
    <property type="entry name" value="FBG"/>
    <property type="match status" value="1"/>
</dbReference>
<comment type="subcellular location">
    <subcellularLocation>
        <location evidence="1">Secreted</location>
    </subcellularLocation>
</comment>
<evidence type="ECO:0000256" key="7">
    <source>
        <dbReference type="ARBA" id="ARBA00023180"/>
    </source>
</evidence>
<evidence type="ECO:0000259" key="10">
    <source>
        <dbReference type="PROSITE" id="PS51406"/>
    </source>
</evidence>
<dbReference type="PROSITE" id="PS51406">
    <property type="entry name" value="FIBRINOGEN_C_2"/>
    <property type="match status" value="1"/>
</dbReference>
<dbReference type="GO" id="GO:0005577">
    <property type="term" value="C:fibrinogen complex"/>
    <property type="evidence" value="ECO:0007669"/>
    <property type="project" value="TreeGrafter"/>
</dbReference>
<proteinExistence type="predicted"/>
<dbReference type="InterPro" id="IPR014716">
    <property type="entry name" value="Fibrinogen_a/b/g_C_1"/>
</dbReference>
<keyword evidence="7" id="KW-0325">Glycoprotein</keyword>
<dbReference type="InterPro" id="IPR020837">
    <property type="entry name" value="Fibrinogen_CS"/>
</dbReference>
<feature type="chain" id="PRO_5035000312" evidence="9">
    <location>
        <begin position="17"/>
        <end position="481"/>
    </location>
</feature>
<dbReference type="InterPro" id="IPR037579">
    <property type="entry name" value="FIB_ANG-like"/>
</dbReference>
<dbReference type="PROSITE" id="PS00514">
    <property type="entry name" value="FIBRINOGEN_C_1"/>
    <property type="match status" value="1"/>
</dbReference>